<dbReference type="GO" id="GO:0030313">
    <property type="term" value="C:cell envelope"/>
    <property type="evidence" value="ECO:0007669"/>
    <property type="project" value="UniProtKB-SubCell"/>
</dbReference>
<dbReference type="AlphaFoldDB" id="A0A1W2DKN1"/>
<feature type="domain" description="Thioredoxin" evidence="6">
    <location>
        <begin position="242"/>
        <end position="381"/>
    </location>
</feature>
<dbReference type="OrthoDB" id="710833at2"/>
<dbReference type="InterPro" id="IPR013766">
    <property type="entry name" value="Thioredoxin_domain"/>
</dbReference>
<dbReference type="InterPro" id="IPR050553">
    <property type="entry name" value="Thioredoxin_ResA/DsbE_sf"/>
</dbReference>
<dbReference type="Gene3D" id="3.40.30.10">
    <property type="entry name" value="Glutaredoxin"/>
    <property type="match status" value="1"/>
</dbReference>
<proteinExistence type="predicted"/>
<keyword evidence="5" id="KW-0732">Signal</keyword>
<dbReference type="InterPro" id="IPR036249">
    <property type="entry name" value="Thioredoxin-like_sf"/>
</dbReference>
<dbReference type="InterPro" id="IPR025380">
    <property type="entry name" value="DUF4369"/>
</dbReference>
<evidence type="ECO:0000313" key="8">
    <source>
        <dbReference type="Proteomes" id="UP000192756"/>
    </source>
</evidence>
<dbReference type="SUPFAM" id="SSF52833">
    <property type="entry name" value="Thioredoxin-like"/>
    <property type="match status" value="1"/>
</dbReference>
<gene>
    <name evidence="7" type="ORF">SAMN04488524_3948</name>
</gene>
<keyword evidence="3" id="KW-1015">Disulfide bond</keyword>
<dbReference type="Proteomes" id="UP000192756">
    <property type="component" value="Unassembled WGS sequence"/>
</dbReference>
<dbReference type="CDD" id="cd02966">
    <property type="entry name" value="TlpA_like_family"/>
    <property type="match status" value="1"/>
</dbReference>
<dbReference type="EMBL" id="FWXT01000003">
    <property type="protein sequence ID" value="SMC98080.1"/>
    <property type="molecule type" value="Genomic_DNA"/>
</dbReference>
<keyword evidence="7" id="KW-0413">Isomerase</keyword>
<protein>
    <submittedName>
        <fullName evidence="7">Thiol-disulfide isomerase or thioredoxin</fullName>
    </submittedName>
</protein>
<feature type="signal peptide" evidence="5">
    <location>
        <begin position="1"/>
        <end position="18"/>
    </location>
</feature>
<evidence type="ECO:0000256" key="5">
    <source>
        <dbReference type="SAM" id="SignalP"/>
    </source>
</evidence>
<sequence>MRKKLLIPLLFFSPSVFAQEGKFTVSGKIDGLESKIIRIYTKDKNGSRVVDSVKVSDGYFNYNSKIEGMESISFYPPNESVMKRVDRGFYPAKSSTFQFIAFPGANVKFSGKIADFVDAYPSGDPANNDLGSLNKVIYPLMNQSVNLAVKIGKNTITDSLAIKKAKEQIEKLDNEVVNIKTTFIRNHPSSAAAAWLLGDMMLRSQVRNEEAMALYQKMDQQKLKTNPFYIEVVKRIEGLRATTIGKPAPAINSPHTYNKKRFDLAALKGKYVVIDFWGTWCGPCVSGMPKMKEYLDKYKGKMEMVGVANESDNGDKWRDFLDKNKDYHWHQVLNRNDEDYVLKYSVAGFPTKIIVDPQGNIVGRYVGEDDSIYKRLDEIFK</sequence>
<dbReference type="PROSITE" id="PS51352">
    <property type="entry name" value="THIOREDOXIN_2"/>
    <property type="match status" value="1"/>
</dbReference>
<dbReference type="InterPro" id="IPR012336">
    <property type="entry name" value="Thioredoxin-like_fold"/>
</dbReference>
<dbReference type="GO" id="GO:0017004">
    <property type="term" value="P:cytochrome complex assembly"/>
    <property type="evidence" value="ECO:0007669"/>
    <property type="project" value="UniProtKB-KW"/>
</dbReference>
<keyword evidence="4" id="KW-0676">Redox-active center</keyword>
<reference evidence="8" key="1">
    <citation type="submission" date="2017-04" db="EMBL/GenBank/DDBJ databases">
        <authorList>
            <person name="Varghese N."/>
            <person name="Submissions S."/>
        </authorList>
    </citation>
    <scope>NUCLEOTIDE SEQUENCE [LARGE SCALE GENOMIC DNA]</scope>
    <source>
        <strain evidence="8">DSM 12126</strain>
    </source>
</reference>
<dbReference type="PANTHER" id="PTHR42852">
    <property type="entry name" value="THIOL:DISULFIDE INTERCHANGE PROTEIN DSBE"/>
    <property type="match status" value="1"/>
</dbReference>
<dbReference type="PROSITE" id="PS00194">
    <property type="entry name" value="THIOREDOXIN_1"/>
    <property type="match status" value="1"/>
</dbReference>
<evidence type="ECO:0000256" key="4">
    <source>
        <dbReference type="ARBA" id="ARBA00023284"/>
    </source>
</evidence>
<comment type="subcellular location">
    <subcellularLocation>
        <location evidence="1">Cell envelope</location>
    </subcellularLocation>
</comment>
<keyword evidence="2" id="KW-0201">Cytochrome c-type biogenesis</keyword>
<evidence type="ECO:0000256" key="1">
    <source>
        <dbReference type="ARBA" id="ARBA00004196"/>
    </source>
</evidence>
<dbReference type="GO" id="GO:0016853">
    <property type="term" value="F:isomerase activity"/>
    <property type="evidence" value="ECO:0007669"/>
    <property type="project" value="UniProtKB-KW"/>
</dbReference>
<evidence type="ECO:0000259" key="6">
    <source>
        <dbReference type="PROSITE" id="PS51352"/>
    </source>
</evidence>
<evidence type="ECO:0000256" key="2">
    <source>
        <dbReference type="ARBA" id="ARBA00022748"/>
    </source>
</evidence>
<dbReference type="InterPro" id="IPR017937">
    <property type="entry name" value="Thioredoxin_CS"/>
</dbReference>
<keyword evidence="8" id="KW-1185">Reference proteome</keyword>
<name>A0A1W2DKN1_9SPHI</name>
<dbReference type="RefSeq" id="WP_084240708.1">
    <property type="nucleotide sequence ID" value="NZ_FWXT01000003.1"/>
</dbReference>
<evidence type="ECO:0000256" key="3">
    <source>
        <dbReference type="ARBA" id="ARBA00023157"/>
    </source>
</evidence>
<dbReference type="Pfam" id="PF13905">
    <property type="entry name" value="Thioredoxin_8"/>
    <property type="match status" value="1"/>
</dbReference>
<organism evidence="7 8">
    <name type="scientific">Pedobacter africanus</name>
    <dbReference type="NCBI Taxonomy" id="151894"/>
    <lineage>
        <taxon>Bacteria</taxon>
        <taxon>Pseudomonadati</taxon>
        <taxon>Bacteroidota</taxon>
        <taxon>Sphingobacteriia</taxon>
        <taxon>Sphingobacteriales</taxon>
        <taxon>Sphingobacteriaceae</taxon>
        <taxon>Pedobacter</taxon>
    </lineage>
</organism>
<feature type="chain" id="PRO_5012077109" evidence="5">
    <location>
        <begin position="19"/>
        <end position="381"/>
    </location>
</feature>
<accession>A0A1W2DKN1</accession>
<dbReference type="STRING" id="151894.SAMN04488524_3948"/>
<evidence type="ECO:0000313" key="7">
    <source>
        <dbReference type="EMBL" id="SMC98080.1"/>
    </source>
</evidence>
<dbReference type="Pfam" id="PF14289">
    <property type="entry name" value="DUF4369"/>
    <property type="match status" value="1"/>
</dbReference>
<dbReference type="PANTHER" id="PTHR42852:SF6">
    <property type="entry name" value="THIOL:DISULFIDE INTERCHANGE PROTEIN DSBE"/>
    <property type="match status" value="1"/>
</dbReference>